<keyword evidence="1" id="KW-0808">Transferase</keyword>
<organism evidence="1 2">
    <name type="scientific">Arthronema virus TR020</name>
    <dbReference type="NCBI Taxonomy" id="2736280"/>
    <lineage>
        <taxon>Viruses</taxon>
        <taxon>Duplodnaviria</taxon>
        <taxon>Heunggongvirae</taxon>
        <taxon>Uroviricota</taxon>
        <taxon>Caudoviricetes</taxon>
        <taxon>Saffermanviridae</taxon>
        <taxon>Arthrovirus</taxon>
        <taxon>Arthrovirus TR020</taxon>
    </lineage>
</organism>
<sequence>MAGIVVVLGNSRAGKDTVASFMPLYNIKFSAPVKRQVEQALNLPLLCTDDENPDRNCKAKTLPLLKEAFKHGQWVQKHIWMPQMVRYADEVLTEGKGVVFTDIRTSAERDAVINLADSHSLTINTLVIHRDNSEALETDNNLSWLITDFKYVSSLSADIVNNGSFKELKERVNDLYSVML</sequence>
<name>A0A7G3WH43_9CAUD</name>
<dbReference type="EMBL" id="MT457475">
    <property type="protein sequence ID" value="QKE60841.1"/>
    <property type="molecule type" value="Genomic_DNA"/>
</dbReference>
<accession>A0A7G3WH43</accession>
<keyword evidence="2" id="KW-1185">Reference proteome</keyword>
<dbReference type="Proteomes" id="UP000516780">
    <property type="component" value="Segment"/>
</dbReference>
<dbReference type="InterPro" id="IPR027417">
    <property type="entry name" value="P-loop_NTPase"/>
</dbReference>
<keyword evidence="1" id="KW-0418">Kinase</keyword>
<proteinExistence type="predicted"/>
<protein>
    <submittedName>
        <fullName evidence="1">Phosphomevalonate kinase</fullName>
        <ecNumber evidence="1">2.7.4.2</ecNumber>
    </submittedName>
</protein>
<dbReference type="GO" id="GO:0004631">
    <property type="term" value="F:phosphomevalonate kinase activity"/>
    <property type="evidence" value="ECO:0007669"/>
    <property type="project" value="UniProtKB-EC"/>
</dbReference>
<dbReference type="EC" id="2.7.4.2" evidence="1"/>
<reference evidence="1 2" key="1">
    <citation type="journal article" date="2020" name="Microb. Ecol.">
        <title>Novel Virus on Filamentous Arthronema africanum Cyanobacterium.</title>
        <authorList>
            <person name="Petrzik K."/>
            <person name="Lukavsky J."/>
            <person name="Koloniuk I."/>
        </authorList>
    </citation>
    <scope>NUCLEOTIDE SEQUENCE [LARGE SCALE GENOMIC DNA]</scope>
</reference>
<dbReference type="Gene3D" id="3.40.50.300">
    <property type="entry name" value="P-loop containing nucleotide triphosphate hydrolases"/>
    <property type="match status" value="1"/>
</dbReference>
<evidence type="ECO:0000313" key="1">
    <source>
        <dbReference type="EMBL" id="QKE60841.1"/>
    </source>
</evidence>
<evidence type="ECO:0000313" key="2">
    <source>
        <dbReference type="Proteomes" id="UP000516780"/>
    </source>
</evidence>